<keyword evidence="4" id="KW-1185">Reference proteome</keyword>
<evidence type="ECO:0000313" key="4">
    <source>
        <dbReference type="Proteomes" id="UP000699462"/>
    </source>
</evidence>
<evidence type="ECO:0000259" key="2">
    <source>
        <dbReference type="PROSITE" id="PS50010"/>
    </source>
</evidence>
<dbReference type="PANTHER" id="PTHR13217:SF6">
    <property type="entry name" value="PLECKSTRIN HOMOLOGY DOMAIN-CONTAINING FAMILY G MEMBER 7"/>
    <property type="match status" value="1"/>
</dbReference>
<gene>
    <name evidence="3" type="ORF">P879_00114</name>
</gene>
<dbReference type="PROSITE" id="PS50010">
    <property type="entry name" value="DH_2"/>
    <property type="match status" value="1"/>
</dbReference>
<protein>
    <recommendedName>
        <fullName evidence="2">DH domain-containing protein</fullName>
    </recommendedName>
</protein>
<name>A0A8T0DUH4_9TREM</name>
<dbReference type="Gene3D" id="1.20.900.10">
    <property type="entry name" value="Dbl homology (DH) domain"/>
    <property type="match status" value="1"/>
</dbReference>
<feature type="region of interest" description="Disordered" evidence="1">
    <location>
        <begin position="710"/>
        <end position="758"/>
    </location>
</feature>
<evidence type="ECO:0000313" key="3">
    <source>
        <dbReference type="EMBL" id="KAF8571595.1"/>
    </source>
</evidence>
<dbReference type="InterPro" id="IPR035899">
    <property type="entry name" value="DBL_dom_sf"/>
</dbReference>
<dbReference type="InterPro" id="IPR011993">
    <property type="entry name" value="PH-like_dom_sf"/>
</dbReference>
<dbReference type="GO" id="GO:0007266">
    <property type="term" value="P:Rho protein signal transduction"/>
    <property type="evidence" value="ECO:0007669"/>
    <property type="project" value="TreeGrafter"/>
</dbReference>
<dbReference type="SMART" id="SM00325">
    <property type="entry name" value="RhoGEF"/>
    <property type="match status" value="1"/>
</dbReference>
<dbReference type="SUPFAM" id="SSF50729">
    <property type="entry name" value="PH domain-like"/>
    <property type="match status" value="1"/>
</dbReference>
<organism evidence="3 4">
    <name type="scientific">Paragonimus westermani</name>
    <dbReference type="NCBI Taxonomy" id="34504"/>
    <lineage>
        <taxon>Eukaryota</taxon>
        <taxon>Metazoa</taxon>
        <taxon>Spiralia</taxon>
        <taxon>Lophotrochozoa</taxon>
        <taxon>Platyhelminthes</taxon>
        <taxon>Trematoda</taxon>
        <taxon>Digenea</taxon>
        <taxon>Plagiorchiida</taxon>
        <taxon>Troglotremata</taxon>
        <taxon>Troglotrematidae</taxon>
        <taxon>Paragonimus</taxon>
    </lineage>
</organism>
<feature type="region of interest" description="Disordered" evidence="1">
    <location>
        <begin position="613"/>
        <end position="634"/>
    </location>
</feature>
<dbReference type="Gene3D" id="2.30.29.30">
    <property type="entry name" value="Pleckstrin-homology domain (PH domain)/Phosphotyrosine-binding domain (PTB)"/>
    <property type="match status" value="1"/>
</dbReference>
<dbReference type="AlphaFoldDB" id="A0A8T0DUH4"/>
<feature type="domain" description="DH" evidence="2">
    <location>
        <begin position="68"/>
        <end position="262"/>
    </location>
</feature>
<dbReference type="InterPro" id="IPR000219">
    <property type="entry name" value="DH_dom"/>
</dbReference>
<dbReference type="Proteomes" id="UP000699462">
    <property type="component" value="Unassembled WGS sequence"/>
</dbReference>
<reference evidence="3 4" key="1">
    <citation type="submission" date="2019-07" db="EMBL/GenBank/DDBJ databases">
        <title>Annotation for the trematode Paragonimus westermani.</title>
        <authorList>
            <person name="Choi Y.-J."/>
        </authorList>
    </citation>
    <scope>NUCLEOTIDE SEQUENCE [LARGE SCALE GENOMIC DNA]</scope>
    <source>
        <strain evidence="3">180907_Pwestermani</strain>
    </source>
</reference>
<dbReference type="Pfam" id="PF00621">
    <property type="entry name" value="RhoGEF"/>
    <property type="match status" value="1"/>
</dbReference>
<dbReference type="CDD" id="cd00160">
    <property type="entry name" value="RhoGEF"/>
    <property type="match status" value="1"/>
</dbReference>
<dbReference type="SUPFAM" id="SSF48065">
    <property type="entry name" value="DBL homology domain (DH-domain)"/>
    <property type="match status" value="1"/>
</dbReference>
<dbReference type="GO" id="GO:0005085">
    <property type="term" value="F:guanyl-nucleotide exchange factor activity"/>
    <property type="evidence" value="ECO:0007669"/>
    <property type="project" value="InterPro"/>
</dbReference>
<proteinExistence type="predicted"/>
<dbReference type="PANTHER" id="PTHR13217">
    <property type="entry name" value="PLECKSTRIN HOMOLOGY DOMAIN-CONTAINING FAMILY G MEMBER 7"/>
    <property type="match status" value="1"/>
</dbReference>
<dbReference type="SMART" id="SM00233">
    <property type="entry name" value="PH"/>
    <property type="match status" value="1"/>
</dbReference>
<dbReference type="InterPro" id="IPR001849">
    <property type="entry name" value="PH_domain"/>
</dbReference>
<dbReference type="EMBL" id="JTDF01000426">
    <property type="protein sequence ID" value="KAF8571595.1"/>
    <property type="molecule type" value="Genomic_DNA"/>
</dbReference>
<evidence type="ECO:0000256" key="1">
    <source>
        <dbReference type="SAM" id="MobiDB-lite"/>
    </source>
</evidence>
<dbReference type="OrthoDB" id="5585231at2759"/>
<sequence>MFPDKKIERRSRSKESLLDLCDALQRITPSTFQDHYVESFRNSHWSQLTNPGISPTNLENVMSEREIKRREAVWELFQSELIFFIDHLMVLKNCFMEPLKKLQVDGYLMFVEPANLFGNLDDLCYVSHTLCRELIGNLIRDSTQHDFGNTGVLLRPLKRWSEHSKDGQVYHNYCLNYDSALTYLDSLRKNEQFNEFEKWCEQDPRCRRLQLTDLLIAPMQHYTKIPLLLASIRRYTAETSEQDMLTSCLNKVESSLKSLEDKMMWLKNFERLQEIQSQLIWPSVSELEPRVFIPELLRHSLARQPCERLIANPKRQLLHEGLLTLNDGSKIIEIFAFLFDDFFLITRIKKQPKKKMITVSGLNYCVRTPERIAQQTAIKSFSENPLNPRGLSEGGVFVVYRQAIALDRFTIHDLGIAEATANGLRHAIVLVLITRFQQITGVYTLQAANELEKQRWLEKLRNSQQLFQMKLKTKLYGIDSIHQTNKHSKLVANRSRTSGTSDGLGTEFRQSRELVTAIQRASSVSPASRARSPRSVIHEDELQTTESGVQPKPLPCDTAILQKPPKDANNACITNSLPDDTSDTLPEKSSEGLDLHFKNSLVKVRLSMDPTILSSPVGREKHKETSPPKLDCKTTHKMPVIDDQCVLDESQSTSTSVDVRPTKVEFLYNATGLQAFSPPLSPTLHRPCASVPSAVTLPCFYDQYVSESDSDENKQQACSRRARPTSSSLRIVRPLSASSTRGENSHPDGTPNFSSSWK</sequence>
<comment type="caution">
    <text evidence="3">The sequence shown here is derived from an EMBL/GenBank/DDBJ whole genome shotgun (WGS) entry which is preliminary data.</text>
</comment>
<accession>A0A8T0DUH4</accession>
<dbReference type="InterPro" id="IPR040181">
    <property type="entry name" value="PKHG5/7"/>
</dbReference>
<feature type="compositionally biased region" description="Basic and acidic residues" evidence="1">
    <location>
        <begin position="618"/>
        <end position="634"/>
    </location>
</feature>